<protein>
    <submittedName>
        <fullName evidence="2">Uncharacterized protein</fullName>
    </submittedName>
</protein>
<dbReference type="Proteomes" id="UP000826271">
    <property type="component" value="Unassembled WGS sequence"/>
</dbReference>
<organism evidence="2 3">
    <name type="scientific">Buddleja alternifolia</name>
    <dbReference type="NCBI Taxonomy" id="168488"/>
    <lineage>
        <taxon>Eukaryota</taxon>
        <taxon>Viridiplantae</taxon>
        <taxon>Streptophyta</taxon>
        <taxon>Embryophyta</taxon>
        <taxon>Tracheophyta</taxon>
        <taxon>Spermatophyta</taxon>
        <taxon>Magnoliopsida</taxon>
        <taxon>eudicotyledons</taxon>
        <taxon>Gunneridae</taxon>
        <taxon>Pentapetalae</taxon>
        <taxon>asterids</taxon>
        <taxon>lamiids</taxon>
        <taxon>Lamiales</taxon>
        <taxon>Scrophulariaceae</taxon>
        <taxon>Buddlejeae</taxon>
        <taxon>Buddleja</taxon>
    </lineage>
</organism>
<name>A0AAV6Y491_9LAMI</name>
<proteinExistence type="predicted"/>
<accession>A0AAV6Y491</accession>
<dbReference type="AlphaFoldDB" id="A0AAV6Y491"/>
<sequence length="96" mass="10882">MFQKMRQRVGANGLSTVATNSSGARKVPVREHTRKRRRVLSIAEEKVLVSSIKDLVAQGYKANNGFKTEYIGILERAMLKAFPLTDTRQEPHKLKK</sequence>
<dbReference type="EMBL" id="WHWC01000002">
    <property type="protein sequence ID" value="KAG8387822.1"/>
    <property type="molecule type" value="Genomic_DNA"/>
</dbReference>
<comment type="caution">
    <text evidence="2">The sequence shown here is derived from an EMBL/GenBank/DDBJ whole genome shotgun (WGS) entry which is preliminary data.</text>
</comment>
<feature type="region of interest" description="Disordered" evidence="1">
    <location>
        <begin position="1"/>
        <end position="34"/>
    </location>
</feature>
<gene>
    <name evidence="2" type="ORF">BUALT_Bualt02G0061100</name>
</gene>
<evidence type="ECO:0000313" key="2">
    <source>
        <dbReference type="EMBL" id="KAG8387822.1"/>
    </source>
</evidence>
<evidence type="ECO:0000256" key="1">
    <source>
        <dbReference type="SAM" id="MobiDB-lite"/>
    </source>
</evidence>
<reference evidence="2" key="1">
    <citation type="submission" date="2019-10" db="EMBL/GenBank/DDBJ databases">
        <authorList>
            <person name="Zhang R."/>
            <person name="Pan Y."/>
            <person name="Wang J."/>
            <person name="Ma R."/>
            <person name="Yu S."/>
        </authorList>
    </citation>
    <scope>NUCLEOTIDE SEQUENCE</scope>
    <source>
        <strain evidence="2">LA-IB0</strain>
        <tissue evidence="2">Leaf</tissue>
    </source>
</reference>
<keyword evidence="3" id="KW-1185">Reference proteome</keyword>
<evidence type="ECO:0000313" key="3">
    <source>
        <dbReference type="Proteomes" id="UP000826271"/>
    </source>
</evidence>
<feature type="compositionally biased region" description="Polar residues" evidence="1">
    <location>
        <begin position="13"/>
        <end position="23"/>
    </location>
</feature>